<proteinExistence type="predicted"/>
<dbReference type="Proteomes" id="UP000641932">
    <property type="component" value="Unassembled WGS sequence"/>
</dbReference>
<evidence type="ECO:0000256" key="1">
    <source>
        <dbReference type="SAM" id="MobiDB-lite"/>
    </source>
</evidence>
<comment type="caution">
    <text evidence="2">The sequence shown here is derived from an EMBL/GenBank/DDBJ whole genome shotgun (WGS) entry which is preliminary data.</text>
</comment>
<evidence type="ECO:0000313" key="2">
    <source>
        <dbReference type="EMBL" id="GGO94449.1"/>
    </source>
</evidence>
<dbReference type="AlphaFoldDB" id="A0A917ZUK7"/>
<gene>
    <name evidence="2" type="ORF">GCM10012280_49330</name>
</gene>
<reference evidence="2" key="2">
    <citation type="submission" date="2020-09" db="EMBL/GenBank/DDBJ databases">
        <authorList>
            <person name="Sun Q."/>
            <person name="Zhou Y."/>
        </authorList>
    </citation>
    <scope>NUCLEOTIDE SEQUENCE</scope>
    <source>
        <strain evidence="2">CGMCC 4.7201</strain>
    </source>
</reference>
<accession>A0A917ZUK7</accession>
<evidence type="ECO:0000313" key="3">
    <source>
        <dbReference type="Proteomes" id="UP000641932"/>
    </source>
</evidence>
<feature type="compositionally biased region" description="Basic residues" evidence="1">
    <location>
        <begin position="171"/>
        <end position="183"/>
    </location>
</feature>
<protein>
    <submittedName>
        <fullName evidence="2">Uncharacterized protein</fullName>
    </submittedName>
</protein>
<keyword evidence="3" id="KW-1185">Reference proteome</keyword>
<sequence length="337" mass="36618">MSTDTPRADASGANTAWTPADPQRLRHGRGEALARRDLADQARLDDQVRWAHNRALHSAYGVVAGMDVAITTSDSGARTARVGPGLAYDRSGRELILREHRRIEVPHDGPLLLVVAREETSAPACAPLLGGYLRDGRVPDHDVVLRWLPRSSSAVRSGVPLATDDPQTRFRPPRVRPLARPRIGHGATIPGQTAWKPWTEVLDGESAYLGIQVEIDTSAAGFTATPCYFAQISGSLWMPEFPVPLLFPFGHVGEADKDRFAYRLLMPWLFSVPGLRPAGREDLPGPARAAARGPRPDVDSALRAPGRTIALAVTWTGIQGFGDDTSSAHLRQKRRPA</sequence>
<feature type="region of interest" description="Disordered" evidence="1">
    <location>
        <begin position="157"/>
        <end position="183"/>
    </location>
</feature>
<name>A0A917ZUK7_9ACTN</name>
<dbReference type="EMBL" id="BMMS01000023">
    <property type="protein sequence ID" value="GGO94449.1"/>
    <property type="molecule type" value="Genomic_DNA"/>
</dbReference>
<organism evidence="2 3">
    <name type="scientific">Wenjunlia tyrosinilytica</name>
    <dbReference type="NCBI Taxonomy" id="1544741"/>
    <lineage>
        <taxon>Bacteria</taxon>
        <taxon>Bacillati</taxon>
        <taxon>Actinomycetota</taxon>
        <taxon>Actinomycetes</taxon>
        <taxon>Kitasatosporales</taxon>
        <taxon>Streptomycetaceae</taxon>
        <taxon>Wenjunlia</taxon>
    </lineage>
</organism>
<dbReference type="RefSeq" id="WP_189133987.1">
    <property type="nucleotide sequence ID" value="NZ_BMMS01000023.1"/>
</dbReference>
<feature type="region of interest" description="Disordered" evidence="1">
    <location>
        <begin position="1"/>
        <end position="26"/>
    </location>
</feature>
<reference evidence="2" key="1">
    <citation type="journal article" date="2014" name="Int. J. Syst. Evol. Microbiol.">
        <title>Complete genome sequence of Corynebacterium casei LMG S-19264T (=DSM 44701T), isolated from a smear-ripened cheese.</title>
        <authorList>
            <consortium name="US DOE Joint Genome Institute (JGI-PGF)"/>
            <person name="Walter F."/>
            <person name="Albersmeier A."/>
            <person name="Kalinowski J."/>
            <person name="Ruckert C."/>
        </authorList>
    </citation>
    <scope>NUCLEOTIDE SEQUENCE</scope>
    <source>
        <strain evidence="2">CGMCC 4.7201</strain>
    </source>
</reference>